<evidence type="ECO:0000256" key="3">
    <source>
        <dbReference type="ARBA" id="ARBA00022989"/>
    </source>
</evidence>
<feature type="transmembrane region" description="Helical" evidence="5">
    <location>
        <begin position="7"/>
        <end position="29"/>
    </location>
</feature>
<dbReference type="SUPFAM" id="SSF103481">
    <property type="entry name" value="Multidrug resistance efflux transporter EmrE"/>
    <property type="match status" value="1"/>
</dbReference>
<feature type="transmembrane region" description="Helical" evidence="5">
    <location>
        <begin position="61"/>
        <end position="80"/>
    </location>
</feature>
<dbReference type="Proteomes" id="UP000192582">
    <property type="component" value="Unassembled WGS sequence"/>
</dbReference>
<gene>
    <name evidence="6" type="ORF">SAMN00790413_05404</name>
</gene>
<keyword evidence="2 5" id="KW-0812">Transmembrane</keyword>
<keyword evidence="3 5" id="KW-1133">Transmembrane helix</keyword>
<feature type="transmembrane region" description="Helical" evidence="5">
    <location>
        <begin position="35"/>
        <end position="54"/>
    </location>
</feature>
<keyword evidence="1 5" id="KW-1003">Cell membrane</keyword>
<dbReference type="Pfam" id="PF02694">
    <property type="entry name" value="UPF0060"/>
    <property type="match status" value="1"/>
</dbReference>
<evidence type="ECO:0000256" key="5">
    <source>
        <dbReference type="HAMAP-Rule" id="MF_00010"/>
    </source>
</evidence>
<keyword evidence="4 5" id="KW-0472">Membrane</keyword>
<dbReference type="GO" id="GO:0005886">
    <property type="term" value="C:plasma membrane"/>
    <property type="evidence" value="ECO:0007669"/>
    <property type="project" value="UniProtKB-SubCell"/>
</dbReference>
<dbReference type="EMBL" id="FWWU01000004">
    <property type="protein sequence ID" value="SMB80065.1"/>
    <property type="molecule type" value="Genomic_DNA"/>
</dbReference>
<dbReference type="PANTHER" id="PTHR36116:SF1">
    <property type="entry name" value="UPF0060 MEMBRANE PROTEIN YNFA"/>
    <property type="match status" value="1"/>
</dbReference>
<evidence type="ECO:0000256" key="1">
    <source>
        <dbReference type="ARBA" id="ARBA00022475"/>
    </source>
</evidence>
<protein>
    <submittedName>
        <fullName evidence="6">Small multidrug resistance family-3 protein</fullName>
    </submittedName>
</protein>
<comment type="similarity">
    <text evidence="5">Belongs to the UPF0060 family.</text>
</comment>
<evidence type="ECO:0000313" key="7">
    <source>
        <dbReference type="Proteomes" id="UP000192582"/>
    </source>
</evidence>
<dbReference type="PANTHER" id="PTHR36116">
    <property type="entry name" value="UPF0060 MEMBRANE PROTEIN YNFA"/>
    <property type="match status" value="1"/>
</dbReference>
<dbReference type="InterPro" id="IPR003844">
    <property type="entry name" value="UPF0060"/>
</dbReference>
<name>A0A1W1UG40_9DEIO</name>
<evidence type="ECO:0000256" key="4">
    <source>
        <dbReference type="ARBA" id="ARBA00023136"/>
    </source>
</evidence>
<evidence type="ECO:0000313" key="6">
    <source>
        <dbReference type="EMBL" id="SMB80065.1"/>
    </source>
</evidence>
<dbReference type="HAMAP" id="MF_00010">
    <property type="entry name" value="UPF0060"/>
    <property type="match status" value="1"/>
</dbReference>
<sequence length="111" mass="11909">MPSMFRSVVLFVLAGAAEIGGGYLVWLWLREGRPLWVGLLGALTLVLYGILPTLQPASFDFARAYAAYGGLFIALSLLWGQVVEGRTPDSPSLWGAGLALIGAGIIAYWPR</sequence>
<dbReference type="AlphaFoldDB" id="A0A1W1UG40"/>
<accession>A0A1W1UG40</accession>
<reference evidence="6 7" key="1">
    <citation type="submission" date="2017-04" db="EMBL/GenBank/DDBJ databases">
        <authorList>
            <person name="Afonso C.L."/>
            <person name="Miller P.J."/>
            <person name="Scott M.A."/>
            <person name="Spackman E."/>
            <person name="Goraichik I."/>
            <person name="Dimitrov K.M."/>
            <person name="Suarez D.L."/>
            <person name="Swayne D.E."/>
        </authorList>
    </citation>
    <scope>NUCLEOTIDE SEQUENCE [LARGE SCALE GENOMIC DNA]</scope>
    <source>
        <strain evidence="6 7">KR-140</strain>
    </source>
</reference>
<dbReference type="NCBIfam" id="NF002586">
    <property type="entry name" value="PRK02237.1"/>
    <property type="match status" value="1"/>
</dbReference>
<dbReference type="InterPro" id="IPR037185">
    <property type="entry name" value="EmrE-like"/>
</dbReference>
<dbReference type="STRING" id="695939.SAMN00790413_05404"/>
<organism evidence="6 7">
    <name type="scientific">Deinococcus hopiensis KR-140</name>
    <dbReference type="NCBI Taxonomy" id="695939"/>
    <lineage>
        <taxon>Bacteria</taxon>
        <taxon>Thermotogati</taxon>
        <taxon>Deinococcota</taxon>
        <taxon>Deinococci</taxon>
        <taxon>Deinococcales</taxon>
        <taxon>Deinococcaceae</taxon>
        <taxon>Deinococcus</taxon>
    </lineage>
</organism>
<proteinExistence type="inferred from homology"/>
<evidence type="ECO:0000256" key="2">
    <source>
        <dbReference type="ARBA" id="ARBA00022692"/>
    </source>
</evidence>
<feature type="transmembrane region" description="Helical" evidence="5">
    <location>
        <begin position="92"/>
        <end position="109"/>
    </location>
</feature>
<comment type="subcellular location">
    <subcellularLocation>
        <location evidence="5">Cell membrane</location>
        <topology evidence="5">Multi-pass membrane protein</topology>
    </subcellularLocation>
</comment>
<keyword evidence="7" id="KW-1185">Reference proteome</keyword>